<evidence type="ECO:0000256" key="1">
    <source>
        <dbReference type="ARBA" id="ARBA00004141"/>
    </source>
</evidence>
<comment type="similarity">
    <text evidence="2">Belongs to the TMEM19 family.</text>
</comment>
<comment type="subcellular location">
    <subcellularLocation>
        <location evidence="1">Membrane</location>
        <topology evidence="1">Multi-pass membrane protein</topology>
    </subcellularLocation>
</comment>
<name>A0A410WUK7_9BACL</name>
<dbReference type="PANTHER" id="PTHR13353:SF5">
    <property type="entry name" value="TRANSMEMBRANE PROTEIN 19"/>
    <property type="match status" value="1"/>
</dbReference>
<keyword evidence="4 6" id="KW-1133">Transmembrane helix</keyword>
<dbReference type="PANTHER" id="PTHR13353">
    <property type="entry name" value="TRANSMEMBRANE PROTEIN 19"/>
    <property type="match status" value="1"/>
</dbReference>
<evidence type="ECO:0000313" key="9">
    <source>
        <dbReference type="Proteomes" id="UP000288943"/>
    </source>
</evidence>
<dbReference type="EMBL" id="CP026520">
    <property type="protein sequence ID" value="QAV17957.1"/>
    <property type="molecule type" value="Genomic_DNA"/>
</dbReference>
<protein>
    <submittedName>
        <fullName evidence="8">DUF92 domain-containing protein</fullName>
    </submittedName>
</protein>
<dbReference type="GO" id="GO:0016020">
    <property type="term" value="C:membrane"/>
    <property type="evidence" value="ECO:0007669"/>
    <property type="project" value="UniProtKB-SubCell"/>
</dbReference>
<dbReference type="OrthoDB" id="9808500at2"/>
<reference evidence="7 10" key="2">
    <citation type="submission" date="2022-05" db="EMBL/GenBank/DDBJ databases">
        <title>Genome Sequencing of Bee-Associated Microbes.</title>
        <authorList>
            <person name="Dunlap C."/>
        </authorList>
    </citation>
    <scope>NUCLEOTIDE SEQUENCE [LARGE SCALE GENOMIC DNA]</scope>
    <source>
        <strain evidence="7 10">NRRL B-23120</strain>
    </source>
</reference>
<dbReference type="AlphaFoldDB" id="A0A410WUK7"/>
<dbReference type="Proteomes" id="UP001527202">
    <property type="component" value="Unassembled WGS sequence"/>
</dbReference>
<feature type="transmembrane region" description="Helical" evidence="6">
    <location>
        <begin position="86"/>
        <end position="105"/>
    </location>
</feature>
<evidence type="ECO:0000313" key="8">
    <source>
        <dbReference type="EMBL" id="QAV17957.1"/>
    </source>
</evidence>
<dbReference type="KEGG" id="pchi:PC41400_09875"/>
<dbReference type="EMBL" id="JAMDMJ010000004">
    <property type="protein sequence ID" value="MCY9595093.1"/>
    <property type="molecule type" value="Genomic_DNA"/>
</dbReference>
<reference evidence="8 9" key="1">
    <citation type="submission" date="2018-01" db="EMBL/GenBank/DDBJ databases">
        <title>The whole genome sequencing and assembly of Paenibacillus chitinolyticus KCCM 41400 strain.</title>
        <authorList>
            <person name="Kim J.-Y."/>
            <person name="Park M.-K."/>
            <person name="Lee Y.-J."/>
            <person name="Yi H."/>
            <person name="Bahn Y.-S."/>
            <person name="Kim J.F."/>
            <person name="Lee D.-W."/>
        </authorList>
    </citation>
    <scope>NUCLEOTIDE SEQUENCE [LARGE SCALE GENOMIC DNA]</scope>
    <source>
        <strain evidence="8 9">KCCM 41400</strain>
    </source>
</reference>
<evidence type="ECO:0000256" key="2">
    <source>
        <dbReference type="ARBA" id="ARBA00009012"/>
    </source>
</evidence>
<evidence type="ECO:0000256" key="5">
    <source>
        <dbReference type="ARBA" id="ARBA00023136"/>
    </source>
</evidence>
<accession>A0A410WUK7</accession>
<feature type="transmembrane region" description="Helical" evidence="6">
    <location>
        <begin position="155"/>
        <end position="179"/>
    </location>
</feature>
<gene>
    <name evidence="7" type="ORF">M5X16_04790</name>
    <name evidence="8" type="ORF">PC41400_09875</name>
</gene>
<keyword evidence="10" id="KW-1185">Reference proteome</keyword>
<organism evidence="8 9">
    <name type="scientific">Paenibacillus chitinolyticus</name>
    <dbReference type="NCBI Taxonomy" id="79263"/>
    <lineage>
        <taxon>Bacteria</taxon>
        <taxon>Bacillati</taxon>
        <taxon>Bacillota</taxon>
        <taxon>Bacilli</taxon>
        <taxon>Bacillales</taxon>
        <taxon>Paenibacillaceae</taxon>
        <taxon>Paenibacillus</taxon>
    </lineage>
</organism>
<evidence type="ECO:0000256" key="4">
    <source>
        <dbReference type="ARBA" id="ARBA00022989"/>
    </source>
</evidence>
<sequence length="303" mass="29951">MSGMDVWIGLLGSVLVAGAAYSKRSLTVSGAAAAVVLGTLMYSLGSAAWFGTLIAFFVASTLLSKYKHKRKAAIESGYAKSGNRDAGQVAANGGLGLLLCIGSVIAPHPAWWAAFVGVMAAVTADTWATEIGGLSRTAPRSILTGRKVAPGTSGGVTALGLLATCAGGLFIGAAAWLLARLGSGAVTGAADAAAAVAAASGRQAAAVLTAGAQHPLETLLPLLAAGLAGGLAGSLSDSLIGAKWQAMYRCAVCGRDIERGSHCGSPAEPLRGFAWMTNDAVNVIGSLFGGAAALAAALLAGWL</sequence>
<feature type="transmembrane region" description="Helical" evidence="6">
    <location>
        <begin position="46"/>
        <end position="66"/>
    </location>
</feature>
<dbReference type="InterPro" id="IPR002794">
    <property type="entry name" value="DUF92_TMEM19"/>
</dbReference>
<feature type="transmembrane region" description="Helical" evidence="6">
    <location>
        <begin position="280"/>
        <end position="302"/>
    </location>
</feature>
<keyword evidence="5 6" id="KW-0472">Membrane</keyword>
<evidence type="ECO:0000256" key="6">
    <source>
        <dbReference type="SAM" id="Phobius"/>
    </source>
</evidence>
<dbReference type="Proteomes" id="UP000288943">
    <property type="component" value="Chromosome"/>
</dbReference>
<proteinExistence type="inferred from homology"/>
<keyword evidence="3 6" id="KW-0812">Transmembrane</keyword>
<dbReference type="Pfam" id="PF01940">
    <property type="entry name" value="DUF92"/>
    <property type="match status" value="1"/>
</dbReference>
<evidence type="ECO:0000313" key="7">
    <source>
        <dbReference type="EMBL" id="MCY9595093.1"/>
    </source>
</evidence>
<evidence type="ECO:0000313" key="10">
    <source>
        <dbReference type="Proteomes" id="UP001527202"/>
    </source>
</evidence>
<evidence type="ECO:0000256" key="3">
    <source>
        <dbReference type="ARBA" id="ARBA00022692"/>
    </source>
</evidence>